<evidence type="ECO:0000256" key="12">
    <source>
        <dbReference type="ARBA" id="ARBA00022833"/>
    </source>
</evidence>
<keyword evidence="6" id="KW-0808">Transferase</keyword>
<keyword evidence="12" id="KW-0862">Zinc</keyword>
<evidence type="ECO:0000256" key="9">
    <source>
        <dbReference type="ARBA" id="ARBA00022771"/>
    </source>
</evidence>
<dbReference type="CDD" id="cd16479">
    <property type="entry name" value="RING-H2_synoviolin"/>
    <property type="match status" value="1"/>
</dbReference>
<evidence type="ECO:0000256" key="1">
    <source>
        <dbReference type="ARBA" id="ARBA00000900"/>
    </source>
</evidence>
<dbReference type="Gene3D" id="3.30.40.10">
    <property type="entry name" value="Zinc/RING finger domain, C3HC4 (zinc finger)"/>
    <property type="match status" value="1"/>
</dbReference>
<dbReference type="STRING" id="2020962.A0A2N1J9P6"/>
<evidence type="ECO:0000256" key="16">
    <source>
        <dbReference type="SAM" id="MobiDB-lite"/>
    </source>
</evidence>
<evidence type="ECO:0000256" key="6">
    <source>
        <dbReference type="ARBA" id="ARBA00022679"/>
    </source>
</evidence>
<feature type="region of interest" description="Disordered" evidence="16">
    <location>
        <begin position="373"/>
        <end position="424"/>
    </location>
</feature>
<evidence type="ECO:0000256" key="14">
    <source>
        <dbReference type="ARBA" id="ARBA00023136"/>
    </source>
</evidence>
<dbReference type="RefSeq" id="XP_056063890.1">
    <property type="nucleotide sequence ID" value="XM_056207915.1"/>
</dbReference>
<protein>
    <recommendedName>
        <fullName evidence="5">RING-type E3 ubiquitin transferase</fullName>
        <ecNumber evidence="5">2.3.2.27</ecNumber>
    </recommendedName>
</protein>
<dbReference type="GeneID" id="80902606"/>
<dbReference type="PANTHER" id="PTHR22763:SF184">
    <property type="entry name" value="E3 UBIQUITIN-PROTEIN LIGASE SYNOVIOLIN"/>
    <property type="match status" value="1"/>
</dbReference>
<sequence length="608" mass="67104">MARTISVTTLVHPPVLALYSAGSATALGAVLLKAGLEQPDYFSAATWIANSNGCFLILFNFVFSVLLLCGRLMQCILFGQLRRTELEKFTEMLGFQLFDVFLTLTLFPINFNLQYVALACIFKFVELFHLLASIRIEQMGQMQSFTRLFHVRMLALFSWLGAVDVFLAFVMTLLTAQDFGPGSFMIYMTASAFLETIHLGALMCKYACECYEQSQEELWHEKSRYLFYIDLVSDLLMFLTYPACYGLFILFSSSGAPFFLPFSATRNFSLLGFSLYKKVRELLRFRAATRDMENRYPSLTYDELEEMGDRTCIICREEFVIAAPADTESAPLDANSVPKKLGCGHVFHFRCLHSWLERQQSCPTCRRSVLETSAGPSVPQGEATQPQGTPAPGGATEGTSSPAVPPTASSEHHAPHQASAHEEALASPLASLMARFGQPLVNAEPVVRTSPTTPLPLTVHGLLDKLDPSRVSSLPEEVATQAAPQEEPADVRDALRRATLARFANAPAPKPTESAPQDPLLIPLFDPVSVPDFYEKAQQLPDALADWVPLAQIPHSASFEAGEIDTQLRERLRLLQDTQSVLNDSISKLHTALAASAAEKGKEKAHDA</sequence>
<dbReference type="GO" id="GO:0036503">
    <property type="term" value="P:ERAD pathway"/>
    <property type="evidence" value="ECO:0007669"/>
    <property type="project" value="TreeGrafter"/>
</dbReference>
<comment type="catalytic activity">
    <reaction evidence="1">
        <text>S-ubiquitinyl-[E2 ubiquitin-conjugating enzyme]-L-cysteine + [acceptor protein]-L-lysine = [E2 ubiquitin-conjugating enzyme]-L-cysteine + N(6)-ubiquitinyl-[acceptor protein]-L-lysine.</text>
        <dbReference type="EC" id="2.3.2.27"/>
    </reaction>
</comment>
<comment type="subcellular location">
    <subcellularLocation>
        <location evidence="2">Endoplasmic reticulum membrane</location>
        <topology evidence="2">Multi-pass membrane protein</topology>
    </subcellularLocation>
</comment>
<feature type="transmembrane region" description="Helical" evidence="17">
    <location>
        <begin position="44"/>
        <end position="68"/>
    </location>
</feature>
<dbReference type="OrthoDB" id="7759664at2759"/>
<evidence type="ECO:0000256" key="5">
    <source>
        <dbReference type="ARBA" id="ARBA00012483"/>
    </source>
</evidence>
<accession>A0A2N1J9P6</accession>
<gene>
    <name evidence="19" type="primary">HRD1</name>
    <name evidence="19" type="ORF">MVES_002941</name>
</gene>
<keyword evidence="13 17" id="KW-1133">Transmembrane helix</keyword>
<feature type="compositionally biased region" description="Basic and acidic residues" evidence="16">
    <location>
        <begin position="410"/>
        <end position="424"/>
    </location>
</feature>
<evidence type="ECO:0000256" key="4">
    <source>
        <dbReference type="ARBA" id="ARBA00010089"/>
    </source>
</evidence>
<dbReference type="SMART" id="SM00184">
    <property type="entry name" value="RING"/>
    <property type="match status" value="1"/>
</dbReference>
<dbReference type="UniPathway" id="UPA00143"/>
<evidence type="ECO:0000256" key="15">
    <source>
        <dbReference type="PROSITE-ProRule" id="PRU00175"/>
    </source>
</evidence>
<dbReference type="GO" id="GO:0061630">
    <property type="term" value="F:ubiquitin protein ligase activity"/>
    <property type="evidence" value="ECO:0007669"/>
    <property type="project" value="UniProtKB-EC"/>
</dbReference>
<dbReference type="GO" id="GO:0043161">
    <property type="term" value="P:proteasome-mediated ubiquitin-dependent protein catabolic process"/>
    <property type="evidence" value="ECO:0007669"/>
    <property type="project" value="TreeGrafter"/>
</dbReference>
<feature type="transmembrane region" description="Helical" evidence="17">
    <location>
        <begin position="115"/>
        <end position="132"/>
    </location>
</feature>
<dbReference type="PROSITE" id="PS50089">
    <property type="entry name" value="ZF_RING_2"/>
    <property type="match status" value="1"/>
</dbReference>
<evidence type="ECO:0000256" key="10">
    <source>
        <dbReference type="ARBA" id="ARBA00022786"/>
    </source>
</evidence>
<feature type="transmembrane region" description="Helical" evidence="17">
    <location>
        <begin position="225"/>
        <end position="252"/>
    </location>
</feature>
<evidence type="ECO:0000313" key="19">
    <source>
        <dbReference type="EMBL" id="PKI83277.1"/>
    </source>
</evidence>
<reference evidence="19 20" key="1">
    <citation type="submission" date="2017-10" db="EMBL/GenBank/DDBJ databases">
        <title>A novel species of cold-tolerant Malassezia isolated from bats.</title>
        <authorList>
            <person name="Lorch J.M."/>
            <person name="Palmer J.M."/>
            <person name="Vanderwolf K.J."/>
            <person name="Schmidt K.Z."/>
            <person name="Verant M.L."/>
            <person name="Weller T.J."/>
            <person name="Blehert D.S."/>
        </authorList>
    </citation>
    <scope>NUCLEOTIDE SEQUENCE [LARGE SCALE GENOMIC DNA]</scope>
    <source>
        <strain evidence="19 20">NWHC:44797-103</strain>
    </source>
</reference>
<evidence type="ECO:0000259" key="18">
    <source>
        <dbReference type="PROSITE" id="PS50089"/>
    </source>
</evidence>
<dbReference type="InterPro" id="IPR013083">
    <property type="entry name" value="Znf_RING/FYVE/PHD"/>
</dbReference>
<dbReference type="GO" id="GO:0005789">
    <property type="term" value="C:endoplasmic reticulum membrane"/>
    <property type="evidence" value="ECO:0007669"/>
    <property type="project" value="UniProtKB-SubCell"/>
</dbReference>
<dbReference type="InterPro" id="IPR050731">
    <property type="entry name" value="HRD1_E3_ubiq-ligases"/>
</dbReference>
<name>A0A2N1J9P6_9BASI</name>
<dbReference type="Pfam" id="PF25563">
    <property type="entry name" value="TPR_SYVN1_N"/>
    <property type="match status" value="1"/>
</dbReference>
<proteinExistence type="inferred from homology"/>
<feature type="domain" description="RING-type" evidence="18">
    <location>
        <begin position="312"/>
        <end position="366"/>
    </location>
</feature>
<evidence type="ECO:0000256" key="11">
    <source>
        <dbReference type="ARBA" id="ARBA00022824"/>
    </source>
</evidence>
<keyword evidence="8" id="KW-0479">Metal-binding</keyword>
<evidence type="ECO:0000313" key="20">
    <source>
        <dbReference type="Proteomes" id="UP000232875"/>
    </source>
</evidence>
<feature type="transmembrane region" description="Helical" evidence="17">
    <location>
        <begin position="89"/>
        <end position="109"/>
    </location>
</feature>
<evidence type="ECO:0000256" key="7">
    <source>
        <dbReference type="ARBA" id="ARBA00022692"/>
    </source>
</evidence>
<comment type="pathway">
    <text evidence="3">Protein modification; protein ubiquitination.</text>
</comment>
<dbReference type="Proteomes" id="UP000232875">
    <property type="component" value="Unassembled WGS sequence"/>
</dbReference>
<feature type="transmembrane region" description="Helical" evidence="17">
    <location>
        <begin position="153"/>
        <end position="172"/>
    </location>
</feature>
<dbReference type="InterPro" id="IPR058051">
    <property type="entry name" value="Znf_RING_synoviolin"/>
</dbReference>
<evidence type="ECO:0000256" key="17">
    <source>
        <dbReference type="SAM" id="Phobius"/>
    </source>
</evidence>
<dbReference type="InterPro" id="IPR001841">
    <property type="entry name" value="Znf_RING"/>
</dbReference>
<dbReference type="SUPFAM" id="SSF57850">
    <property type="entry name" value="RING/U-box"/>
    <property type="match status" value="1"/>
</dbReference>
<dbReference type="GO" id="GO:0016567">
    <property type="term" value="P:protein ubiquitination"/>
    <property type="evidence" value="ECO:0007669"/>
    <property type="project" value="UniProtKB-UniPathway"/>
</dbReference>
<dbReference type="InterPro" id="IPR057992">
    <property type="entry name" value="TPR_SYVN1_N"/>
</dbReference>
<keyword evidence="10" id="KW-0833">Ubl conjugation pathway</keyword>
<keyword evidence="14 17" id="KW-0472">Membrane</keyword>
<evidence type="ECO:0000256" key="8">
    <source>
        <dbReference type="ARBA" id="ARBA00022723"/>
    </source>
</evidence>
<dbReference type="GO" id="GO:0008270">
    <property type="term" value="F:zinc ion binding"/>
    <property type="evidence" value="ECO:0007669"/>
    <property type="project" value="UniProtKB-KW"/>
</dbReference>
<keyword evidence="11" id="KW-0256">Endoplasmic reticulum</keyword>
<dbReference type="Pfam" id="PF12678">
    <property type="entry name" value="zf-rbx1"/>
    <property type="match status" value="1"/>
</dbReference>
<feature type="compositionally biased region" description="Low complexity" evidence="16">
    <location>
        <begin position="383"/>
        <end position="409"/>
    </location>
</feature>
<dbReference type="PANTHER" id="PTHR22763">
    <property type="entry name" value="RING ZINC FINGER PROTEIN"/>
    <property type="match status" value="1"/>
</dbReference>
<dbReference type="InterPro" id="IPR024766">
    <property type="entry name" value="Znf_RING_H2"/>
</dbReference>
<comment type="similarity">
    <text evidence="4">Belongs to the HRD1 family.</text>
</comment>
<keyword evidence="20" id="KW-1185">Reference proteome</keyword>
<dbReference type="AlphaFoldDB" id="A0A2N1J9P6"/>
<evidence type="ECO:0000256" key="2">
    <source>
        <dbReference type="ARBA" id="ARBA00004477"/>
    </source>
</evidence>
<evidence type="ECO:0000256" key="13">
    <source>
        <dbReference type="ARBA" id="ARBA00022989"/>
    </source>
</evidence>
<keyword evidence="7 17" id="KW-0812">Transmembrane</keyword>
<organism evidence="19 20">
    <name type="scientific">Malassezia vespertilionis</name>
    <dbReference type="NCBI Taxonomy" id="2020962"/>
    <lineage>
        <taxon>Eukaryota</taxon>
        <taxon>Fungi</taxon>
        <taxon>Dikarya</taxon>
        <taxon>Basidiomycota</taxon>
        <taxon>Ustilaginomycotina</taxon>
        <taxon>Malasseziomycetes</taxon>
        <taxon>Malasseziales</taxon>
        <taxon>Malasseziaceae</taxon>
        <taxon>Malassezia</taxon>
    </lineage>
</organism>
<dbReference type="EMBL" id="KZ454992">
    <property type="protein sequence ID" value="PKI83277.1"/>
    <property type="molecule type" value="Genomic_DNA"/>
</dbReference>
<evidence type="ECO:0000256" key="3">
    <source>
        <dbReference type="ARBA" id="ARBA00004906"/>
    </source>
</evidence>
<feature type="transmembrane region" description="Helical" evidence="17">
    <location>
        <begin position="184"/>
        <end position="204"/>
    </location>
</feature>
<dbReference type="EC" id="2.3.2.27" evidence="5"/>
<keyword evidence="9 15" id="KW-0863">Zinc-finger</keyword>